<gene>
    <name evidence="1" type="ORF">EHV15_21045</name>
</gene>
<sequence>MQKAYLQITLKINVSDREAATKVYTTYKEPFLKGTAGALSKELLVRDEDVQVLHGFSSEADAKAYLESELFNNDVVVGLKPLLQANPEIRIYNAY</sequence>
<evidence type="ECO:0000313" key="1">
    <source>
        <dbReference type="EMBL" id="RRJ65123.1"/>
    </source>
</evidence>
<dbReference type="Proteomes" id="UP000267017">
    <property type="component" value="Unassembled WGS sequence"/>
</dbReference>
<comment type="caution">
    <text evidence="1">The sequence shown here is derived from an EMBL/GenBank/DDBJ whole genome shotgun (WGS) entry which is preliminary data.</text>
</comment>
<name>A0A3P3U9J2_9BACL</name>
<dbReference type="EMBL" id="RRCN01000001">
    <property type="protein sequence ID" value="RRJ65123.1"/>
    <property type="molecule type" value="Genomic_DNA"/>
</dbReference>
<organism evidence="1 2">
    <name type="scientific">Paenibacillus oralis</name>
    <dbReference type="NCBI Taxonomy" id="2490856"/>
    <lineage>
        <taxon>Bacteria</taxon>
        <taxon>Bacillati</taxon>
        <taxon>Bacillota</taxon>
        <taxon>Bacilli</taxon>
        <taxon>Bacillales</taxon>
        <taxon>Paenibacillaceae</taxon>
        <taxon>Paenibacillus</taxon>
    </lineage>
</organism>
<evidence type="ECO:0008006" key="3">
    <source>
        <dbReference type="Google" id="ProtNLM"/>
    </source>
</evidence>
<evidence type="ECO:0000313" key="2">
    <source>
        <dbReference type="Proteomes" id="UP000267017"/>
    </source>
</evidence>
<dbReference type="AlphaFoldDB" id="A0A3P3U9J2"/>
<accession>A0A3P3U9J2</accession>
<proteinExistence type="predicted"/>
<reference evidence="1 2" key="1">
    <citation type="submission" date="2018-11" db="EMBL/GenBank/DDBJ databases">
        <title>Genome sequencing of Paenibacillus sp. KCOM 3021 (= ChDC PVNT-B20).</title>
        <authorList>
            <person name="Kook J.-K."/>
            <person name="Park S.-N."/>
            <person name="Lim Y.K."/>
        </authorList>
    </citation>
    <scope>NUCLEOTIDE SEQUENCE [LARGE SCALE GENOMIC DNA]</scope>
    <source>
        <strain evidence="1 2">KCOM 3021</strain>
    </source>
</reference>
<keyword evidence="2" id="KW-1185">Reference proteome</keyword>
<protein>
    <recommendedName>
        <fullName evidence="3">ABM domain-containing protein</fullName>
    </recommendedName>
</protein>
<dbReference type="RefSeq" id="WP_128632922.1">
    <property type="nucleotide sequence ID" value="NZ_RRCN01000001.1"/>
</dbReference>
<dbReference type="OrthoDB" id="1163038at2"/>